<keyword evidence="4" id="KW-1185">Reference proteome</keyword>
<dbReference type="Proteomes" id="UP000515349">
    <property type="component" value="Chromosome"/>
</dbReference>
<dbReference type="EMBL" id="JACEUX010000001">
    <property type="protein sequence ID" value="MBA5246560.1"/>
    <property type="molecule type" value="Genomic_DNA"/>
</dbReference>
<dbReference type="KEGG" id="cbau:H1R16_10270"/>
<name>A0A7D7LP22_9FLAO</name>
<evidence type="ECO:0000313" key="4">
    <source>
        <dbReference type="Proteomes" id="UP000539710"/>
    </source>
</evidence>
<reference evidence="4" key="2">
    <citation type="submission" date="2020-07" db="EMBL/GenBank/DDBJ databases">
        <title>Flavobacterium sp. xlx-214.</title>
        <authorList>
            <person name="Yang C."/>
        </authorList>
    </citation>
    <scope>NUCLEOTIDE SEQUENCE [LARGE SCALE GENOMIC DNA]</scope>
    <source>
        <strain evidence="4">CX-624</strain>
    </source>
</reference>
<accession>A0A7D7LP22</accession>
<evidence type="ECO:0000313" key="1">
    <source>
        <dbReference type="EMBL" id="MBA5246560.1"/>
    </source>
</evidence>
<reference evidence="1" key="3">
    <citation type="submission" date="2020-07" db="EMBL/GenBank/DDBJ databases">
        <authorList>
            <person name="Yang C."/>
        </authorList>
    </citation>
    <scope>NUCLEOTIDE SEQUENCE</scope>
    <source>
        <strain evidence="1">Cx-624</strain>
    </source>
</reference>
<organism evidence="2 3">
    <name type="scientific">Marnyiella aurantia</name>
    <dbReference type="NCBI Taxonomy" id="2758037"/>
    <lineage>
        <taxon>Bacteria</taxon>
        <taxon>Pseudomonadati</taxon>
        <taxon>Bacteroidota</taxon>
        <taxon>Flavobacteriia</taxon>
        <taxon>Flavobacteriales</taxon>
        <taxon>Weeksellaceae</taxon>
        <taxon>Marnyiella</taxon>
    </lineage>
</organism>
<evidence type="ECO:0000313" key="3">
    <source>
        <dbReference type="Proteomes" id="UP000515349"/>
    </source>
</evidence>
<reference evidence="2 3" key="1">
    <citation type="submission" date="2020-07" db="EMBL/GenBank/DDBJ databases">
        <title>Chryseobacterium sp.cx-624.</title>
        <authorList>
            <person name="Yang C."/>
        </authorList>
    </citation>
    <scope>NUCLEOTIDE SEQUENCE [LARGE SCALE GENOMIC DNA]</scope>
    <source>
        <strain evidence="3">cx-624</strain>
        <strain evidence="2">Cx-624</strain>
    </source>
</reference>
<proteinExistence type="predicted"/>
<dbReference type="Proteomes" id="UP000539710">
    <property type="component" value="Unassembled WGS sequence"/>
</dbReference>
<dbReference type="EMBL" id="CP059472">
    <property type="protein sequence ID" value="QMS98080.1"/>
    <property type="molecule type" value="Genomic_DNA"/>
</dbReference>
<dbReference type="AlphaFoldDB" id="A0A7D7LP22"/>
<dbReference type="RefSeq" id="WP_181886635.1">
    <property type="nucleotide sequence ID" value="NZ_CP059472.1"/>
</dbReference>
<evidence type="ECO:0000313" key="2">
    <source>
        <dbReference type="EMBL" id="QMS98080.1"/>
    </source>
</evidence>
<protein>
    <submittedName>
        <fullName evidence="2">Uncharacterized protein</fullName>
    </submittedName>
</protein>
<gene>
    <name evidence="2" type="ORF">H1R16_10270</name>
    <name evidence="1" type="ORF">H2507_05195</name>
</gene>
<sequence length="134" mass="15136">MKNSATITVPKPIVAPEMLEQLQSLTEVEKQVIVHCCFPATPYFGSLIRIWPTTFLVDDASGCRSQLVHSENISIAPYWTEVPPMKDFWFTLIFAGLPKGCTQFDLKELIAEEGGFCVPNIRRNATDVYRVKIE</sequence>